<gene>
    <name evidence="2" type="ORF">DERYTH_LOCUS3253</name>
</gene>
<evidence type="ECO:0000313" key="3">
    <source>
        <dbReference type="Proteomes" id="UP000789405"/>
    </source>
</evidence>
<name>A0A9N8ZUZ3_9GLOM</name>
<dbReference type="InterPro" id="IPR012337">
    <property type="entry name" value="RNaseH-like_sf"/>
</dbReference>
<dbReference type="GO" id="GO:0003677">
    <property type="term" value="F:DNA binding"/>
    <property type="evidence" value="ECO:0007669"/>
    <property type="project" value="InterPro"/>
</dbReference>
<dbReference type="OrthoDB" id="2350995at2759"/>
<keyword evidence="3" id="KW-1185">Reference proteome</keyword>
<sequence>PIYHATTILSTSSHPMQGDLSLIFKSLSAHLEFYGKEGTKTQIQIAAKIKQKFNEYWNDLNYTSMLPAILDPCSKLSTFDDEDERVAVINLLQETYNRYNIVDQPQTANSKKEKPLDFFKNLLQTTQIIQPTLINQIDSFLDMPPEDSDSLECLDQQPGDNNYLLVQQSRN</sequence>
<evidence type="ECO:0000259" key="1">
    <source>
        <dbReference type="Pfam" id="PF14372"/>
    </source>
</evidence>
<dbReference type="AlphaFoldDB" id="A0A9N8ZUZ3"/>
<protein>
    <submittedName>
        <fullName evidence="2">16197_t:CDS:1</fullName>
    </submittedName>
</protein>
<dbReference type="Pfam" id="PF14372">
    <property type="entry name" value="hAT-like_RNase-H"/>
    <property type="match status" value="1"/>
</dbReference>
<dbReference type="InterPro" id="IPR025525">
    <property type="entry name" value="hAT-like_transposase_RNase-H"/>
</dbReference>
<feature type="domain" description="hAT-like transposase RNase-H fold" evidence="1">
    <location>
        <begin position="36"/>
        <end position="78"/>
    </location>
</feature>
<organism evidence="2 3">
    <name type="scientific">Dentiscutata erythropus</name>
    <dbReference type="NCBI Taxonomy" id="1348616"/>
    <lineage>
        <taxon>Eukaryota</taxon>
        <taxon>Fungi</taxon>
        <taxon>Fungi incertae sedis</taxon>
        <taxon>Mucoromycota</taxon>
        <taxon>Glomeromycotina</taxon>
        <taxon>Glomeromycetes</taxon>
        <taxon>Diversisporales</taxon>
        <taxon>Gigasporaceae</taxon>
        <taxon>Dentiscutata</taxon>
    </lineage>
</organism>
<dbReference type="Proteomes" id="UP000789405">
    <property type="component" value="Unassembled WGS sequence"/>
</dbReference>
<dbReference type="EMBL" id="CAJVPY010001122">
    <property type="protein sequence ID" value="CAG8508260.1"/>
    <property type="molecule type" value="Genomic_DNA"/>
</dbReference>
<evidence type="ECO:0000313" key="2">
    <source>
        <dbReference type="EMBL" id="CAG8508260.1"/>
    </source>
</evidence>
<proteinExistence type="predicted"/>
<reference evidence="2" key="1">
    <citation type="submission" date="2021-06" db="EMBL/GenBank/DDBJ databases">
        <authorList>
            <person name="Kallberg Y."/>
            <person name="Tangrot J."/>
            <person name="Rosling A."/>
        </authorList>
    </citation>
    <scope>NUCLEOTIDE SEQUENCE</scope>
    <source>
        <strain evidence="2">MA453B</strain>
    </source>
</reference>
<feature type="non-terminal residue" evidence="2">
    <location>
        <position position="171"/>
    </location>
</feature>
<dbReference type="SUPFAM" id="SSF53098">
    <property type="entry name" value="Ribonuclease H-like"/>
    <property type="match status" value="1"/>
</dbReference>
<accession>A0A9N8ZUZ3</accession>
<comment type="caution">
    <text evidence="2">The sequence shown here is derived from an EMBL/GenBank/DDBJ whole genome shotgun (WGS) entry which is preliminary data.</text>
</comment>